<evidence type="ECO:0000313" key="3">
    <source>
        <dbReference type="Proteomes" id="UP000016361"/>
    </source>
</evidence>
<name>S4NCH9_9LACO</name>
<dbReference type="OrthoDB" id="2299005at2"/>
<evidence type="ECO:0008006" key="4">
    <source>
        <dbReference type="Google" id="ProtNLM"/>
    </source>
</evidence>
<gene>
    <name evidence="2" type="ORF">LOT_1057</name>
</gene>
<evidence type="ECO:0000313" key="2">
    <source>
        <dbReference type="EMBL" id="GAD16519.1"/>
    </source>
</evidence>
<dbReference type="PANTHER" id="PTHR36433">
    <property type="entry name" value="HYPOTHETICAL CYTOSOLIC PROTEIN"/>
    <property type="match status" value="1"/>
</dbReference>
<dbReference type="PANTHER" id="PTHR36433:SF2">
    <property type="entry name" value="YXEA FAMILY PROTEIN"/>
    <property type="match status" value="1"/>
</dbReference>
<dbReference type="GeneID" id="301048138"/>
<accession>S4NCH9</accession>
<feature type="transmembrane region" description="Helical" evidence="1">
    <location>
        <begin position="6"/>
        <end position="23"/>
    </location>
</feature>
<keyword evidence="1" id="KW-0472">Membrane</keyword>
<keyword evidence="1" id="KW-1133">Transmembrane helix</keyword>
<dbReference type="EMBL" id="BASH01000003">
    <property type="protein sequence ID" value="GAD16519.1"/>
    <property type="molecule type" value="Genomic_DNA"/>
</dbReference>
<dbReference type="Proteomes" id="UP000016361">
    <property type="component" value="Unassembled WGS sequence"/>
</dbReference>
<organism evidence="2 3">
    <name type="scientific">Lentilactobacillus otakiensis DSM 19908 = JCM 15040</name>
    <dbReference type="NCBI Taxonomy" id="1423780"/>
    <lineage>
        <taxon>Bacteria</taxon>
        <taxon>Bacillati</taxon>
        <taxon>Bacillota</taxon>
        <taxon>Bacilli</taxon>
        <taxon>Lactobacillales</taxon>
        <taxon>Lactobacillaceae</taxon>
        <taxon>Lentilactobacillus</taxon>
    </lineage>
</organism>
<dbReference type="AlphaFoldDB" id="S4NCH9"/>
<dbReference type="SUPFAM" id="SSF159121">
    <property type="entry name" value="BC4932-like"/>
    <property type="match status" value="1"/>
</dbReference>
<dbReference type="Pfam" id="PF06486">
    <property type="entry name" value="DUF1093"/>
    <property type="match status" value="1"/>
</dbReference>
<keyword evidence="3" id="KW-1185">Reference proteome</keyword>
<comment type="caution">
    <text evidence="2">The sequence shown here is derived from an EMBL/GenBank/DDBJ whole genome shotgun (WGS) entry which is preliminary data.</text>
</comment>
<evidence type="ECO:0000256" key="1">
    <source>
        <dbReference type="SAM" id="Phobius"/>
    </source>
</evidence>
<protein>
    <recommendedName>
        <fullName evidence="4">YxeA family protein</fullName>
    </recommendedName>
</protein>
<dbReference type="Gene3D" id="2.40.50.480">
    <property type="match status" value="1"/>
</dbReference>
<dbReference type="STRING" id="1423780.FD05_GL000874"/>
<reference evidence="3" key="1">
    <citation type="journal article" date="2013" name="Genome Announc.">
        <title>Draft Genome Sequence of D-Branched-Chain Amino Acid Producer Lactobacillus otakiensis JCM 15040T, Isolated from a Traditional Japanese Pickle.</title>
        <authorList>
            <person name="Doi K."/>
            <person name="Mori K."/>
            <person name="Mutaguchi Y."/>
            <person name="Tashiro K."/>
            <person name="Fujino Y."/>
            <person name="Ohmori T."/>
            <person name="Kuhara S."/>
            <person name="Ohshima T."/>
        </authorList>
    </citation>
    <scope>NUCLEOTIDE SEQUENCE [LARGE SCALE GENOMIC DNA]</scope>
    <source>
        <strain evidence="3">JCM 15040</strain>
    </source>
</reference>
<proteinExistence type="predicted"/>
<dbReference type="eggNOG" id="COG5294">
    <property type="taxonomic scope" value="Bacteria"/>
</dbReference>
<dbReference type="InterPro" id="IPR036166">
    <property type="entry name" value="YxeA-like_sf"/>
</dbReference>
<keyword evidence="1" id="KW-0812">Transmembrane</keyword>
<sequence>MKKGTVTFIAVIAIVIGIGSVWYNHNYGRAYYYGQVGKVERTEKQPDGYPDRYFYMIDGWNKDGQHKKMEVGSMSGHKFVEGHFIKIGWSRAKQVNSYEQVTHSQIPKKARDKIDAMK</sequence>
<dbReference type="NCBIfam" id="TIGR01655">
    <property type="entry name" value="yxeA_fam"/>
    <property type="match status" value="1"/>
</dbReference>
<dbReference type="PATRIC" id="fig|1423780.4.peg.877"/>
<dbReference type="RefSeq" id="WP_020280970.1">
    <property type="nucleotide sequence ID" value="NZ_AZED01000013.1"/>
</dbReference>
<dbReference type="InterPro" id="IPR006542">
    <property type="entry name" value="DUF1093"/>
</dbReference>